<name>A0A1S3FUJ9_DIPOR</name>
<feature type="chain" id="PRO_5010182546" evidence="3">
    <location>
        <begin position="21"/>
        <end position="62"/>
    </location>
</feature>
<comment type="subcellular location">
    <subcellularLocation>
        <location evidence="1">Secreted</location>
    </subcellularLocation>
</comment>
<proteinExistence type="predicted"/>
<keyword evidence="4" id="KW-1185">Reference proteome</keyword>
<dbReference type="PANTHER" id="PTHR20515:SF4">
    <property type="entry name" value="BETA-DEFENSIN 33"/>
    <property type="match status" value="1"/>
</dbReference>
<feature type="signal peptide" evidence="3">
    <location>
        <begin position="1"/>
        <end position="20"/>
    </location>
</feature>
<keyword evidence="2" id="KW-0964">Secreted</keyword>
<dbReference type="GO" id="GO:0031731">
    <property type="term" value="F:CCR6 chemokine receptor binding"/>
    <property type="evidence" value="ECO:0007669"/>
    <property type="project" value="TreeGrafter"/>
</dbReference>
<dbReference type="GeneID" id="105991586"/>
<dbReference type="GO" id="GO:0005615">
    <property type="term" value="C:extracellular space"/>
    <property type="evidence" value="ECO:0007669"/>
    <property type="project" value="TreeGrafter"/>
</dbReference>
<dbReference type="PANTHER" id="PTHR20515">
    <property type="entry name" value="BETA-DEFENSIN"/>
    <property type="match status" value="1"/>
</dbReference>
<evidence type="ECO:0000313" key="5">
    <source>
        <dbReference type="RefSeq" id="XP_012879694.1"/>
    </source>
</evidence>
<protein>
    <submittedName>
        <fullName evidence="5">Beta-defensin 33-like</fullName>
    </submittedName>
</protein>
<gene>
    <name evidence="5" type="primary">LOC105991586</name>
</gene>
<keyword evidence="3" id="KW-0732">Signal</keyword>
<reference evidence="5" key="1">
    <citation type="submission" date="2025-08" db="UniProtKB">
        <authorList>
            <consortium name="RefSeq"/>
        </authorList>
    </citation>
    <scope>IDENTIFICATION</scope>
    <source>
        <tissue evidence="5">Kidney</tissue>
    </source>
</reference>
<evidence type="ECO:0000256" key="3">
    <source>
        <dbReference type="SAM" id="SignalP"/>
    </source>
</evidence>
<dbReference type="GO" id="GO:0060326">
    <property type="term" value="P:cell chemotaxis"/>
    <property type="evidence" value="ECO:0007669"/>
    <property type="project" value="TreeGrafter"/>
</dbReference>
<evidence type="ECO:0000256" key="2">
    <source>
        <dbReference type="ARBA" id="ARBA00022525"/>
    </source>
</evidence>
<dbReference type="Proteomes" id="UP000081671">
    <property type="component" value="Unplaced"/>
</dbReference>
<organism evidence="4 5">
    <name type="scientific">Dipodomys ordii</name>
    <name type="common">Ord's kangaroo rat</name>
    <dbReference type="NCBI Taxonomy" id="10020"/>
    <lineage>
        <taxon>Eukaryota</taxon>
        <taxon>Metazoa</taxon>
        <taxon>Chordata</taxon>
        <taxon>Craniata</taxon>
        <taxon>Vertebrata</taxon>
        <taxon>Euteleostomi</taxon>
        <taxon>Mammalia</taxon>
        <taxon>Eutheria</taxon>
        <taxon>Euarchontoglires</taxon>
        <taxon>Glires</taxon>
        <taxon>Rodentia</taxon>
        <taxon>Castorimorpha</taxon>
        <taxon>Heteromyidae</taxon>
        <taxon>Dipodomyinae</taxon>
        <taxon>Dipodomys</taxon>
    </lineage>
</organism>
<dbReference type="KEGG" id="dord:105991586"/>
<dbReference type="GO" id="GO:0042056">
    <property type="term" value="F:chemoattractant activity"/>
    <property type="evidence" value="ECO:0007669"/>
    <property type="project" value="TreeGrafter"/>
</dbReference>
<dbReference type="RefSeq" id="XP_012879694.1">
    <property type="nucleotide sequence ID" value="XM_013024240.1"/>
</dbReference>
<dbReference type="GO" id="GO:0042742">
    <property type="term" value="P:defense response to bacterium"/>
    <property type="evidence" value="ECO:0007669"/>
    <property type="project" value="TreeGrafter"/>
</dbReference>
<accession>A0A1S3FUJ9</accession>
<dbReference type="AlphaFoldDB" id="A0A1S3FUJ9"/>
<evidence type="ECO:0000313" key="4">
    <source>
        <dbReference type="Proteomes" id="UP000081671"/>
    </source>
</evidence>
<evidence type="ECO:0000256" key="1">
    <source>
        <dbReference type="ARBA" id="ARBA00004613"/>
    </source>
</evidence>
<sequence length="62" mass="7207">MRLLFLLLLFLVCLSQTASGHRKRKRFMECAKMGGACKYQRTHGCSILPAECKNRYKHCCRV</sequence>
<dbReference type="FunCoup" id="A0A1S3FUJ9">
    <property type="interactions" value="35"/>
</dbReference>
<dbReference type="OrthoDB" id="9603145at2759"/>
<dbReference type="InParanoid" id="A0A1S3FUJ9"/>